<dbReference type="Gene3D" id="3.40.50.670">
    <property type="match status" value="1"/>
</dbReference>
<comment type="caution">
    <text evidence="11">The sequence shown here is derived from an EMBL/GenBank/DDBJ whole genome shotgun (WGS) entry which is preliminary data.</text>
</comment>
<dbReference type="AlphaFoldDB" id="A0A2P6SP06"/>
<dbReference type="PANTHER" id="PTHR10169">
    <property type="entry name" value="DNA TOPOISOMERASE/GYRASE"/>
    <property type="match status" value="1"/>
</dbReference>
<dbReference type="PRINTS" id="PR00418">
    <property type="entry name" value="TPI2FAMILY"/>
</dbReference>
<evidence type="ECO:0000256" key="7">
    <source>
        <dbReference type="ARBA" id="ARBA00023125"/>
    </source>
</evidence>
<dbReference type="EMBL" id="PDCK01000039">
    <property type="protein sequence ID" value="PRQ60392.1"/>
    <property type="molecule type" value="Genomic_DNA"/>
</dbReference>
<dbReference type="GO" id="GO:0000712">
    <property type="term" value="P:resolution of meiotic recombination intermediates"/>
    <property type="evidence" value="ECO:0007669"/>
    <property type="project" value="TreeGrafter"/>
</dbReference>
<evidence type="ECO:0000313" key="12">
    <source>
        <dbReference type="Proteomes" id="UP000238479"/>
    </source>
</evidence>
<proteinExistence type="predicted"/>
<evidence type="ECO:0000256" key="4">
    <source>
        <dbReference type="ARBA" id="ARBA00022741"/>
    </source>
</evidence>
<dbReference type="Gene3D" id="3.90.199.10">
    <property type="entry name" value="Topoisomerase II, domain 5"/>
    <property type="match status" value="1"/>
</dbReference>
<name>A0A2P6SP06_ROSCH</name>
<organism evidence="11 12">
    <name type="scientific">Rosa chinensis</name>
    <name type="common">China rose</name>
    <dbReference type="NCBI Taxonomy" id="74649"/>
    <lineage>
        <taxon>Eukaryota</taxon>
        <taxon>Viridiplantae</taxon>
        <taxon>Streptophyta</taxon>
        <taxon>Embryophyta</taxon>
        <taxon>Tracheophyta</taxon>
        <taxon>Spermatophyta</taxon>
        <taxon>Magnoliopsida</taxon>
        <taxon>eudicotyledons</taxon>
        <taxon>Gunneridae</taxon>
        <taxon>Pentapetalae</taxon>
        <taxon>rosids</taxon>
        <taxon>fabids</taxon>
        <taxon>Rosales</taxon>
        <taxon>Rosaceae</taxon>
        <taxon>Rosoideae</taxon>
        <taxon>Rosoideae incertae sedis</taxon>
        <taxon>Rosa</taxon>
    </lineage>
</organism>
<dbReference type="GO" id="GO:0005634">
    <property type="term" value="C:nucleus"/>
    <property type="evidence" value="ECO:0007669"/>
    <property type="project" value="TreeGrafter"/>
</dbReference>
<dbReference type="Proteomes" id="UP000238479">
    <property type="component" value="Chromosome 1"/>
</dbReference>
<evidence type="ECO:0000256" key="9">
    <source>
        <dbReference type="PROSITE-ProRule" id="PRU01384"/>
    </source>
</evidence>
<comment type="catalytic activity">
    <reaction evidence="1">
        <text>ATP-dependent breakage, passage and rejoining of double-stranded DNA.</text>
        <dbReference type="EC" id="5.6.2.2"/>
    </reaction>
</comment>
<dbReference type="SUPFAM" id="SSF56719">
    <property type="entry name" value="Type II DNA topoisomerase"/>
    <property type="match status" value="1"/>
</dbReference>
<dbReference type="InterPro" id="IPR013758">
    <property type="entry name" value="Topo_IIA_A/C_ab"/>
</dbReference>
<dbReference type="PROSITE" id="PS52040">
    <property type="entry name" value="TOPO_IIA"/>
    <property type="match status" value="1"/>
</dbReference>
<sequence length="342" mass="39312">MSTSSLALNGVVSMKGWERYGVYPLVGELLNVREAGFFEVMYNPIFKTIMKALGLELDEEFTSTESLRYGRVIIMTAEQDHYGSYIKGLLINFLHMFWPSLLKLPSFLAELIAPLTIKATKESEEGKEKRVFYSLQEYEAWRESLRGNASGWAIEKDVACVYDEGKDYFENLLMQKKDFVWVDERDDEAIELAFSKKFEVGSLQSGMHLDHEEKLVTYSDFVDKELIPFSMLAVLQRSIPSMVDGLKPHQRKVLFSSFKRDDFIKEEIVANFANYVAEHSACPVCEPSAYHHDEQSLDSTIIEMAQAYVGSNNINLLLPRGLFGSRRLVRYQDFIMQCNFIL</sequence>
<dbReference type="PRINTS" id="PR01158">
    <property type="entry name" value="TOPISMRASEII"/>
</dbReference>
<protein>
    <recommendedName>
        <fullName evidence="3">DNA topoisomerase (ATP-hydrolyzing)</fullName>
        <ecNumber evidence="3">5.6.2.2</ecNumber>
    </recommendedName>
</protein>
<evidence type="ECO:0000259" key="10">
    <source>
        <dbReference type="PROSITE" id="PS52040"/>
    </source>
</evidence>
<keyword evidence="12" id="KW-1185">Reference proteome</keyword>
<evidence type="ECO:0000256" key="3">
    <source>
        <dbReference type="ARBA" id="ARBA00012895"/>
    </source>
</evidence>
<dbReference type="InterPro" id="IPR031660">
    <property type="entry name" value="TOPRIM_C"/>
</dbReference>
<dbReference type="Gene3D" id="3.30.1490.30">
    <property type="match status" value="1"/>
</dbReference>
<dbReference type="GO" id="GO:0000819">
    <property type="term" value="P:sister chromatid segregation"/>
    <property type="evidence" value="ECO:0007669"/>
    <property type="project" value="TreeGrafter"/>
</dbReference>
<dbReference type="InterPro" id="IPR013759">
    <property type="entry name" value="Topo_IIA_B_C"/>
</dbReference>
<evidence type="ECO:0000313" key="11">
    <source>
        <dbReference type="EMBL" id="PRQ60392.1"/>
    </source>
</evidence>
<dbReference type="InterPro" id="IPR002205">
    <property type="entry name" value="Topo_IIA_dom_A"/>
</dbReference>
<evidence type="ECO:0000256" key="6">
    <source>
        <dbReference type="ARBA" id="ARBA00023029"/>
    </source>
</evidence>
<keyword evidence="5" id="KW-0067">ATP-binding</keyword>
<accession>A0A2P6SP06</accession>
<keyword evidence="6" id="KW-0799">Topoisomerase</keyword>
<dbReference type="Pfam" id="PF00521">
    <property type="entry name" value="DNA_topoisoIV"/>
    <property type="match status" value="1"/>
</dbReference>
<gene>
    <name evidence="11" type="ORF">RchiOBHm_Chr1g0380661</name>
</gene>
<dbReference type="GO" id="GO:0006265">
    <property type="term" value="P:DNA topological change"/>
    <property type="evidence" value="ECO:0007669"/>
    <property type="project" value="InterPro"/>
</dbReference>
<evidence type="ECO:0000256" key="2">
    <source>
        <dbReference type="ARBA" id="ARBA00001946"/>
    </source>
</evidence>
<dbReference type="Gramene" id="PRQ60392">
    <property type="protein sequence ID" value="PRQ60392"/>
    <property type="gene ID" value="RchiOBHm_Chr1g0380661"/>
</dbReference>
<reference evidence="11 12" key="1">
    <citation type="journal article" date="2018" name="Nat. Genet.">
        <title>The Rosa genome provides new insights in the design of modern roses.</title>
        <authorList>
            <person name="Bendahmane M."/>
        </authorList>
    </citation>
    <scope>NUCLEOTIDE SEQUENCE [LARGE SCALE GENOMIC DNA]</scope>
    <source>
        <strain evidence="12">cv. Old Blush</strain>
    </source>
</reference>
<dbReference type="GO" id="GO:0003918">
    <property type="term" value="F:DNA topoisomerase type II (double strand cut, ATP-hydrolyzing) activity"/>
    <property type="evidence" value="ECO:0007669"/>
    <property type="project" value="UniProtKB-EC"/>
</dbReference>
<evidence type="ECO:0000256" key="8">
    <source>
        <dbReference type="ARBA" id="ARBA00023235"/>
    </source>
</evidence>
<dbReference type="InterPro" id="IPR050634">
    <property type="entry name" value="DNA_Topoisomerase_II"/>
</dbReference>
<dbReference type="InterPro" id="IPR001154">
    <property type="entry name" value="TopoII_euk"/>
</dbReference>
<dbReference type="EC" id="5.6.2.2" evidence="3"/>
<dbReference type="InterPro" id="IPR013760">
    <property type="entry name" value="Topo_IIA-like_dom_sf"/>
</dbReference>
<keyword evidence="8 11" id="KW-0413">Isomerase</keyword>
<comment type="caution">
    <text evidence="9">Lacks conserved residue(s) required for the propagation of feature annotation.</text>
</comment>
<evidence type="ECO:0000256" key="5">
    <source>
        <dbReference type="ARBA" id="ARBA00022840"/>
    </source>
</evidence>
<comment type="cofactor">
    <cofactor evidence="2">
        <name>Mg(2+)</name>
        <dbReference type="ChEBI" id="CHEBI:18420"/>
    </cofactor>
</comment>
<dbReference type="PANTHER" id="PTHR10169:SF38">
    <property type="entry name" value="DNA TOPOISOMERASE 2"/>
    <property type="match status" value="1"/>
</dbReference>
<dbReference type="STRING" id="74649.A0A2P6SP06"/>
<dbReference type="OMA" id="FEDIAHN"/>
<keyword evidence="4" id="KW-0547">Nucleotide-binding</keyword>
<feature type="domain" description="Topo IIA-type catalytic" evidence="10">
    <location>
        <begin position="239"/>
        <end position="342"/>
    </location>
</feature>
<dbReference type="GO" id="GO:0003677">
    <property type="term" value="F:DNA binding"/>
    <property type="evidence" value="ECO:0007669"/>
    <property type="project" value="UniProtKB-UniRule"/>
</dbReference>
<dbReference type="Pfam" id="PF16898">
    <property type="entry name" value="TOPRIM_C"/>
    <property type="match status" value="1"/>
</dbReference>
<evidence type="ECO:0000256" key="1">
    <source>
        <dbReference type="ARBA" id="ARBA00000185"/>
    </source>
</evidence>
<dbReference type="GO" id="GO:0005524">
    <property type="term" value="F:ATP binding"/>
    <property type="evidence" value="ECO:0007669"/>
    <property type="project" value="UniProtKB-KW"/>
</dbReference>
<keyword evidence="7 9" id="KW-0238">DNA-binding</keyword>
<dbReference type="FunFam" id="3.40.50.670:FF:000001">
    <property type="entry name" value="DNA topoisomerase 2"/>
    <property type="match status" value="1"/>
</dbReference>